<dbReference type="Gene3D" id="1.20.120.140">
    <property type="entry name" value="Signal recognition particle SRP54, nucleotide-binding domain"/>
    <property type="match status" value="1"/>
</dbReference>
<keyword evidence="4 9" id="KW-0694">RNA-binding</keyword>
<sequence length="522" mass="56631">MLLFLIPPARPARDLTTSSLYRNPLSYIPPPIPWHTLAPSASLAFAFPRKPHPVPRKIETAMFETLTDKLQRSFKSLRGQGTLTDENINDALRDIRVALLEADVNLTVARDLIEQVRAKAIGASVATALNPSEQIVKIVSDELLNVLGRDTAKFKFASQPPTVILMAGLQGSGKTTSSGKLATWLKKGGHRPLLVSVDVYRPAAREQLKVVAQSVGAAIYEGAYDAATDNNTAAVLRLAKAAYKEARNFAHDILIVDTAGRLGIDEALMDEMAALKKELNPSEILFVADAMTGQDAVNSAKAFNDRLQITGAILTKMDGDSRGGAALSIRQITGAPIKFLGTGEKPDAFEPFHPDRIVGRILGMGDIATLLERAEEKLDKSKATAFAQKALMGDGFTLDDFREQLRQIKKLGSIQSIMKMMPSVGPFAGMQQAASQVDEKQFGRVEAIINSMTQKERLNSAIINGSRRKRIAKGAGVEVAEVNRLLKQHDQMAKMFKTMGSGGGKMQQRLMSQLGGGQKFGR</sequence>
<dbReference type="EC" id="3.6.5.4" evidence="9"/>
<dbReference type="SUPFAM" id="SSF52540">
    <property type="entry name" value="P-loop containing nucleoside triphosphate hydrolases"/>
    <property type="match status" value="1"/>
</dbReference>
<dbReference type="CDD" id="cd18539">
    <property type="entry name" value="SRP_G"/>
    <property type="match status" value="1"/>
</dbReference>
<dbReference type="GO" id="GO:0006614">
    <property type="term" value="P:SRP-dependent cotranslational protein targeting to membrane"/>
    <property type="evidence" value="ECO:0007669"/>
    <property type="project" value="InterPro"/>
</dbReference>
<dbReference type="SMART" id="SM00962">
    <property type="entry name" value="SRP54"/>
    <property type="match status" value="1"/>
</dbReference>
<evidence type="ECO:0000256" key="2">
    <source>
        <dbReference type="ARBA" id="ARBA00022741"/>
    </source>
</evidence>
<name>A0A1H6C1C9_9BACT</name>
<feature type="binding site" evidence="9">
    <location>
        <begin position="168"/>
        <end position="175"/>
    </location>
    <ligand>
        <name>GTP</name>
        <dbReference type="ChEBI" id="CHEBI:37565"/>
    </ligand>
</feature>
<dbReference type="Gene3D" id="3.40.50.300">
    <property type="entry name" value="P-loop containing nucleotide triphosphate hydrolases"/>
    <property type="match status" value="1"/>
</dbReference>
<feature type="domain" description="SRP54-type proteins GTP-binding" evidence="11">
    <location>
        <begin position="336"/>
        <end position="349"/>
    </location>
</feature>
<comment type="function">
    <text evidence="9">Involved in targeting and insertion of nascent membrane proteins into the cytoplasmic membrane. Binds to the hydrophobic signal sequence of the ribosome-nascent chain (RNC) as it emerges from the ribosomes. The SRP-RNC complex is then targeted to the cytoplasmic membrane where it interacts with the SRP receptor FtsY.</text>
</comment>
<keyword evidence="7 9" id="KW-0687">Ribonucleoprotein</keyword>
<comment type="subcellular location">
    <subcellularLocation>
        <location evidence="9">Cytoplasm</location>
    </subcellularLocation>
    <text evidence="9">The SRP-RNC complex is targeted to the cytoplasmic membrane.</text>
</comment>
<feature type="binding site" evidence="9">
    <location>
        <begin position="257"/>
        <end position="261"/>
    </location>
    <ligand>
        <name>GTP</name>
        <dbReference type="ChEBI" id="CHEBI:37565"/>
    </ligand>
</feature>
<dbReference type="InterPro" id="IPR013822">
    <property type="entry name" value="Signal_recog_particl_SRP54_hlx"/>
</dbReference>
<protein>
    <recommendedName>
        <fullName evidence="9">Signal recognition particle protein</fullName>
        <ecNumber evidence="9">3.6.5.4</ecNumber>
    </recommendedName>
    <alternativeName>
        <fullName evidence="9">Fifty-four homolog</fullName>
    </alternativeName>
</protein>
<evidence type="ECO:0000256" key="6">
    <source>
        <dbReference type="ARBA" id="ARBA00023135"/>
    </source>
</evidence>
<evidence type="ECO:0000256" key="10">
    <source>
        <dbReference type="SAM" id="MobiDB-lite"/>
    </source>
</evidence>
<evidence type="ECO:0000313" key="13">
    <source>
        <dbReference type="Proteomes" id="UP000236728"/>
    </source>
</evidence>
<feature type="binding site" evidence="9">
    <location>
        <begin position="315"/>
        <end position="318"/>
    </location>
    <ligand>
        <name>GTP</name>
        <dbReference type="ChEBI" id="CHEBI:37565"/>
    </ligand>
</feature>
<dbReference type="Pfam" id="PF00448">
    <property type="entry name" value="SRP54"/>
    <property type="match status" value="1"/>
</dbReference>
<dbReference type="GO" id="GO:0005525">
    <property type="term" value="F:GTP binding"/>
    <property type="evidence" value="ECO:0007669"/>
    <property type="project" value="UniProtKB-UniRule"/>
</dbReference>
<evidence type="ECO:0000256" key="8">
    <source>
        <dbReference type="ARBA" id="ARBA00048027"/>
    </source>
</evidence>
<dbReference type="GO" id="GO:0048500">
    <property type="term" value="C:signal recognition particle"/>
    <property type="evidence" value="ECO:0007669"/>
    <property type="project" value="UniProtKB-UniRule"/>
</dbReference>
<reference evidence="12 13" key="1">
    <citation type="submission" date="2016-10" db="EMBL/GenBank/DDBJ databases">
        <authorList>
            <person name="de Groot N.N."/>
        </authorList>
    </citation>
    <scope>NUCLEOTIDE SEQUENCE [LARGE SCALE GENOMIC DNA]</scope>
    <source>
        <strain evidence="12 13">DSM 22489</strain>
    </source>
</reference>
<dbReference type="InterPro" id="IPR003593">
    <property type="entry name" value="AAA+_ATPase"/>
</dbReference>
<keyword evidence="6 9" id="KW-0733">Signal recognition particle</keyword>
<dbReference type="SMART" id="SM00963">
    <property type="entry name" value="SRP54_N"/>
    <property type="match status" value="1"/>
</dbReference>
<gene>
    <name evidence="9" type="primary">ffh</name>
    <name evidence="12" type="ORF">SAMN05421819_4160</name>
</gene>
<evidence type="ECO:0000256" key="1">
    <source>
        <dbReference type="ARBA" id="ARBA00005450"/>
    </source>
</evidence>
<dbReference type="InterPro" id="IPR042101">
    <property type="entry name" value="SRP54_N_sf"/>
</dbReference>
<accession>A0A1H6C1C9</accession>
<dbReference type="Pfam" id="PF02881">
    <property type="entry name" value="SRP54_N"/>
    <property type="match status" value="1"/>
</dbReference>
<evidence type="ECO:0000313" key="12">
    <source>
        <dbReference type="EMBL" id="SEG66800.1"/>
    </source>
</evidence>
<comment type="similarity">
    <text evidence="1 9">Belongs to the GTP-binding SRP family. SRP54 subfamily.</text>
</comment>
<dbReference type="Pfam" id="PF02978">
    <property type="entry name" value="SRP_SPB"/>
    <property type="match status" value="1"/>
</dbReference>
<dbReference type="GO" id="GO:0003924">
    <property type="term" value="F:GTPase activity"/>
    <property type="evidence" value="ECO:0007669"/>
    <property type="project" value="UniProtKB-UniRule"/>
</dbReference>
<dbReference type="HAMAP" id="MF_00306">
    <property type="entry name" value="SRP54"/>
    <property type="match status" value="1"/>
</dbReference>
<keyword evidence="9" id="KW-0963">Cytoplasm</keyword>
<comment type="catalytic activity">
    <reaction evidence="8 9">
        <text>GTP + H2O = GDP + phosphate + H(+)</text>
        <dbReference type="Rhea" id="RHEA:19669"/>
        <dbReference type="ChEBI" id="CHEBI:15377"/>
        <dbReference type="ChEBI" id="CHEBI:15378"/>
        <dbReference type="ChEBI" id="CHEBI:37565"/>
        <dbReference type="ChEBI" id="CHEBI:43474"/>
        <dbReference type="ChEBI" id="CHEBI:58189"/>
        <dbReference type="EC" id="3.6.5.4"/>
    </reaction>
</comment>
<keyword evidence="2 9" id="KW-0547">Nucleotide-binding</keyword>
<dbReference type="Gene3D" id="1.10.260.30">
    <property type="entry name" value="Signal recognition particle, SRP54 subunit, M-domain"/>
    <property type="match status" value="1"/>
</dbReference>
<dbReference type="GO" id="GO:0008312">
    <property type="term" value="F:7S RNA binding"/>
    <property type="evidence" value="ECO:0007669"/>
    <property type="project" value="InterPro"/>
</dbReference>
<feature type="region of interest" description="Disordered" evidence="10">
    <location>
        <begin position="500"/>
        <end position="522"/>
    </location>
</feature>
<keyword evidence="5 9" id="KW-0342">GTP-binding</keyword>
<dbReference type="NCBIfam" id="TIGR00959">
    <property type="entry name" value="ffh"/>
    <property type="match status" value="1"/>
</dbReference>
<dbReference type="EMBL" id="FNVA01000008">
    <property type="protein sequence ID" value="SEG66800.1"/>
    <property type="molecule type" value="Genomic_DNA"/>
</dbReference>
<dbReference type="InterPro" id="IPR027417">
    <property type="entry name" value="P-loop_NTPase"/>
</dbReference>
<dbReference type="InterPro" id="IPR004125">
    <property type="entry name" value="Signal_recog_particle_SRP54_M"/>
</dbReference>
<evidence type="ECO:0000256" key="4">
    <source>
        <dbReference type="ARBA" id="ARBA00022884"/>
    </source>
</evidence>
<keyword evidence="13" id="KW-1185">Reference proteome</keyword>
<evidence type="ECO:0000256" key="3">
    <source>
        <dbReference type="ARBA" id="ARBA00022801"/>
    </source>
</evidence>
<dbReference type="InterPro" id="IPR022941">
    <property type="entry name" value="SRP54"/>
</dbReference>
<comment type="domain">
    <text evidence="9">Composed of three domains: the N-terminal N domain, which is responsible for interactions with the ribosome, the central G domain, which binds GTP, and the C-terminal M domain, which binds the RNA and the signal sequence of the RNC.</text>
</comment>
<dbReference type="PROSITE" id="PS00300">
    <property type="entry name" value="SRP54"/>
    <property type="match status" value="1"/>
</dbReference>
<dbReference type="PANTHER" id="PTHR11564">
    <property type="entry name" value="SIGNAL RECOGNITION PARTICLE 54K PROTEIN SRP54"/>
    <property type="match status" value="1"/>
</dbReference>
<keyword evidence="3 9" id="KW-0378">Hydrolase</keyword>
<evidence type="ECO:0000256" key="9">
    <source>
        <dbReference type="HAMAP-Rule" id="MF_00306"/>
    </source>
</evidence>
<evidence type="ECO:0000256" key="7">
    <source>
        <dbReference type="ARBA" id="ARBA00023274"/>
    </source>
</evidence>
<proteinExistence type="inferred from homology"/>
<comment type="subunit">
    <text evidence="9">Part of the signal recognition particle protein translocation system, which is composed of SRP and FtsY.</text>
</comment>
<dbReference type="SUPFAM" id="SSF47446">
    <property type="entry name" value="Signal peptide-binding domain"/>
    <property type="match status" value="1"/>
</dbReference>
<dbReference type="SMART" id="SM00382">
    <property type="entry name" value="AAA"/>
    <property type="match status" value="1"/>
</dbReference>
<organism evidence="12 13">
    <name type="scientific">Bryocella elongata</name>
    <dbReference type="NCBI Taxonomy" id="863522"/>
    <lineage>
        <taxon>Bacteria</taxon>
        <taxon>Pseudomonadati</taxon>
        <taxon>Acidobacteriota</taxon>
        <taxon>Terriglobia</taxon>
        <taxon>Terriglobales</taxon>
        <taxon>Acidobacteriaceae</taxon>
        <taxon>Bryocella</taxon>
    </lineage>
</organism>
<dbReference type="PANTHER" id="PTHR11564:SF5">
    <property type="entry name" value="SIGNAL RECOGNITION PARTICLE SUBUNIT SRP54"/>
    <property type="match status" value="1"/>
</dbReference>
<dbReference type="InterPro" id="IPR004780">
    <property type="entry name" value="SRP"/>
</dbReference>
<dbReference type="InterPro" id="IPR000897">
    <property type="entry name" value="SRP54_GTPase_dom"/>
</dbReference>
<dbReference type="Proteomes" id="UP000236728">
    <property type="component" value="Unassembled WGS sequence"/>
</dbReference>
<evidence type="ECO:0000256" key="5">
    <source>
        <dbReference type="ARBA" id="ARBA00023134"/>
    </source>
</evidence>
<evidence type="ECO:0000259" key="11">
    <source>
        <dbReference type="PROSITE" id="PS00300"/>
    </source>
</evidence>
<dbReference type="InterPro" id="IPR036891">
    <property type="entry name" value="Signal_recog_part_SRP54_M_sf"/>
</dbReference>
<dbReference type="AlphaFoldDB" id="A0A1H6C1C9"/>